<comment type="caution">
    <text evidence="1">The sequence shown here is derived from an EMBL/GenBank/DDBJ whole genome shotgun (WGS) entry which is preliminary data.</text>
</comment>
<evidence type="ECO:0000313" key="2">
    <source>
        <dbReference type="Proteomes" id="UP000320888"/>
    </source>
</evidence>
<dbReference type="InterPro" id="IPR007636">
    <property type="entry name" value="Restrct_endonuc_II_XhoI"/>
</dbReference>
<protein>
    <recommendedName>
        <fullName evidence="3">Restriction endonuclease XhoI</fullName>
    </recommendedName>
</protein>
<name>A0A553ZPH2_9ACTN</name>
<reference evidence="1 2" key="1">
    <citation type="submission" date="2019-07" db="EMBL/GenBank/DDBJ databases">
        <title>Draft genome for Streptomyces benahoarensis MZ03-48.</title>
        <authorList>
            <person name="Gonzalez-Pimentel J.L."/>
        </authorList>
    </citation>
    <scope>NUCLEOTIDE SEQUENCE [LARGE SCALE GENOMIC DNA]</scope>
    <source>
        <strain evidence="1 2">MZ03-48</strain>
    </source>
</reference>
<proteinExistence type="predicted"/>
<gene>
    <name evidence="1" type="ORF">FNZ23_04935</name>
</gene>
<evidence type="ECO:0008006" key="3">
    <source>
        <dbReference type="Google" id="ProtNLM"/>
    </source>
</evidence>
<accession>A0A553ZPH2</accession>
<dbReference type="OrthoDB" id="3638769at2"/>
<evidence type="ECO:0000313" key="1">
    <source>
        <dbReference type="EMBL" id="TSB43357.1"/>
    </source>
</evidence>
<keyword evidence="2" id="KW-1185">Reference proteome</keyword>
<sequence>MFEARSVESCAGFVRPTRWLHADRGGAMDGKFELAVRKYWETREQQTARQIAEGKQDAGLRGAVTGGAHLDALTQLIVEHFMDVLGYPASSISLGKKAELPGYYRPTKQWDLIVKNGTQLVAAIEFKSQSGPSFGNNFNNRTEEAIGSAVDTQRAISQGLLGDARPWLGYVFLLEDAEGSTQSAKRDFKPSFKVDEAFERRPSYADRYQVLCRRLVEDELYDAACFVLAPKDPERPISQPDPQLTFAGFIESLTKHVRKEPGL</sequence>
<dbReference type="EMBL" id="VKLS01000029">
    <property type="protein sequence ID" value="TSB43357.1"/>
    <property type="molecule type" value="Genomic_DNA"/>
</dbReference>
<dbReference type="AlphaFoldDB" id="A0A553ZPH2"/>
<organism evidence="1 2">
    <name type="scientific">Streptomyces benahoarensis</name>
    <dbReference type="NCBI Taxonomy" id="2595054"/>
    <lineage>
        <taxon>Bacteria</taxon>
        <taxon>Bacillati</taxon>
        <taxon>Actinomycetota</taxon>
        <taxon>Actinomycetes</taxon>
        <taxon>Kitasatosporales</taxon>
        <taxon>Streptomycetaceae</taxon>
        <taxon>Streptomyces</taxon>
    </lineage>
</organism>
<dbReference type="Proteomes" id="UP000320888">
    <property type="component" value="Unassembled WGS sequence"/>
</dbReference>
<dbReference type="Pfam" id="PF04555">
    <property type="entry name" value="XhoI"/>
    <property type="match status" value="1"/>
</dbReference>
<dbReference type="GO" id="GO:0003677">
    <property type="term" value="F:DNA binding"/>
    <property type="evidence" value="ECO:0007669"/>
    <property type="project" value="InterPro"/>
</dbReference>
<dbReference type="RefSeq" id="WP_143940559.1">
    <property type="nucleotide sequence ID" value="NZ_VKLS01000029.1"/>
</dbReference>
<dbReference type="GO" id="GO:0009036">
    <property type="term" value="F:type II site-specific deoxyribonuclease activity"/>
    <property type="evidence" value="ECO:0007669"/>
    <property type="project" value="InterPro"/>
</dbReference>
<dbReference type="GO" id="GO:0009307">
    <property type="term" value="P:DNA restriction-modification system"/>
    <property type="evidence" value="ECO:0007669"/>
    <property type="project" value="InterPro"/>
</dbReference>